<evidence type="ECO:0000256" key="1">
    <source>
        <dbReference type="SAM" id="SignalP"/>
    </source>
</evidence>
<gene>
    <name evidence="2" type="ORF">EPJ80_00205</name>
</gene>
<protein>
    <submittedName>
        <fullName evidence="2">PorT family protein</fullName>
    </submittedName>
</protein>
<dbReference type="AlphaFoldDB" id="A0A5C8CJS6"/>
<reference evidence="2 3" key="1">
    <citation type="journal article" date="1992" name="Lakartidningen">
        <title>[Penicillin V and not amoxicillin is the first choice preparation in acute otitis].</title>
        <authorList>
            <person name="Kamme C."/>
            <person name="Lundgren K."/>
            <person name="Prellner K."/>
        </authorList>
    </citation>
    <scope>NUCLEOTIDE SEQUENCE [LARGE SCALE GENOMIC DNA]</scope>
    <source>
        <strain evidence="2 3">W1</strain>
    </source>
</reference>
<dbReference type="RefSeq" id="WP_147757425.1">
    <property type="nucleotide sequence ID" value="NZ_SAXT01000001.1"/>
</dbReference>
<feature type="chain" id="PRO_5022869052" evidence="1">
    <location>
        <begin position="24"/>
        <end position="235"/>
    </location>
</feature>
<proteinExistence type="predicted"/>
<sequence>MKTFKKLFLVVAMSMVFVVSAFAESSFEFILNGKAGLSIGVPPKLLKDNAGAKGELGLDAGVSAQFGRLHQLSSGFGISMLAEIGYSRDTFANSVDASSLGLTGGGRASFSYRFDSLQIGLLPKFNFGKFAIGIGGGIKIPLGGGKETVKIDSEKESIKLSRSDIKNLINPMIIGYVKGTLGYSIFLTESFAFNIGLYLEYDIMKAQLIPIGDKKEFYGSFDIGLELGLRFGRKA</sequence>
<organism evidence="2 3">
    <name type="scientific">Brachyspira aalborgi</name>
    <dbReference type="NCBI Taxonomy" id="29522"/>
    <lineage>
        <taxon>Bacteria</taxon>
        <taxon>Pseudomonadati</taxon>
        <taxon>Spirochaetota</taxon>
        <taxon>Spirochaetia</taxon>
        <taxon>Brachyspirales</taxon>
        <taxon>Brachyspiraceae</taxon>
        <taxon>Brachyspira</taxon>
    </lineage>
</organism>
<evidence type="ECO:0000313" key="3">
    <source>
        <dbReference type="Proteomes" id="UP000325116"/>
    </source>
</evidence>
<accession>A0A5C8CJS6</accession>
<dbReference type="Proteomes" id="UP000325116">
    <property type="component" value="Unassembled WGS sequence"/>
</dbReference>
<feature type="signal peptide" evidence="1">
    <location>
        <begin position="1"/>
        <end position="23"/>
    </location>
</feature>
<dbReference type="EMBL" id="SAXT01000001">
    <property type="protein sequence ID" value="TXJ13205.1"/>
    <property type="molecule type" value="Genomic_DNA"/>
</dbReference>
<evidence type="ECO:0000313" key="2">
    <source>
        <dbReference type="EMBL" id="TXJ13205.1"/>
    </source>
</evidence>
<keyword evidence="1" id="KW-0732">Signal</keyword>
<comment type="caution">
    <text evidence="2">The sequence shown here is derived from an EMBL/GenBank/DDBJ whole genome shotgun (WGS) entry which is preliminary data.</text>
</comment>
<name>A0A5C8CJS6_9SPIR</name>